<gene>
    <name evidence="2" type="ORF">ACFFF8_13950</name>
</gene>
<evidence type="ECO:0000256" key="1">
    <source>
        <dbReference type="SAM" id="MobiDB-lite"/>
    </source>
</evidence>
<dbReference type="RefSeq" id="WP_267219129.1">
    <property type="nucleotide sequence ID" value="NZ_JAPCWC010000003.1"/>
</dbReference>
<protein>
    <submittedName>
        <fullName evidence="2">Uncharacterized protein</fullName>
    </submittedName>
</protein>
<dbReference type="Proteomes" id="UP001589858">
    <property type="component" value="Unassembled WGS sequence"/>
</dbReference>
<dbReference type="EMBL" id="JBHLTM010000055">
    <property type="protein sequence ID" value="MFC0685701.1"/>
    <property type="molecule type" value="Genomic_DNA"/>
</dbReference>
<evidence type="ECO:0000313" key="2">
    <source>
        <dbReference type="EMBL" id="MFC0685701.1"/>
    </source>
</evidence>
<reference evidence="2 3" key="1">
    <citation type="submission" date="2024-09" db="EMBL/GenBank/DDBJ databases">
        <authorList>
            <person name="Sun Q."/>
            <person name="Mori K."/>
        </authorList>
    </citation>
    <scope>NUCLEOTIDE SEQUENCE [LARGE SCALE GENOMIC DNA]</scope>
    <source>
        <strain evidence="2 3">CICC 11035S</strain>
    </source>
</reference>
<feature type="region of interest" description="Disordered" evidence="1">
    <location>
        <begin position="1"/>
        <end position="21"/>
    </location>
</feature>
<name>A0ABV6S8X1_9SPHN</name>
<comment type="caution">
    <text evidence="2">The sequence shown here is derived from an EMBL/GenBank/DDBJ whole genome shotgun (WGS) entry which is preliminary data.</text>
</comment>
<keyword evidence="3" id="KW-1185">Reference proteome</keyword>
<organism evidence="2 3">
    <name type="scientific">Novosphingobium clariflavum</name>
    <dbReference type="NCBI Taxonomy" id="2029884"/>
    <lineage>
        <taxon>Bacteria</taxon>
        <taxon>Pseudomonadati</taxon>
        <taxon>Pseudomonadota</taxon>
        <taxon>Alphaproteobacteria</taxon>
        <taxon>Sphingomonadales</taxon>
        <taxon>Sphingomonadaceae</taxon>
        <taxon>Novosphingobium</taxon>
    </lineage>
</organism>
<sequence>MESPDDPENAWIQGQDDRKQKAHRFMRRAFFLEFQSPYRSRPPPSPQRPQGGKRQDSPTAVLQIQRPAVGTSPVSTIQGAHQVMRIGGNSLLSVLSLGALCLGLLLPEAGVAKDAPTAAPPDLQRLQTCRSITSDAERLACFDRESAVFAQSVDSGKLRVIDNEGVKEIRRSLFGFSLPRIGLFGGNEEEAAGEQVNKIQSTLVAVKQIANGKIWFRLSDGAEWQTNDPLGTARMPASGQTIELEKAALGSYWARFETIRAMKAHRVN</sequence>
<feature type="region of interest" description="Disordered" evidence="1">
    <location>
        <begin position="33"/>
        <end position="59"/>
    </location>
</feature>
<accession>A0ABV6S8X1</accession>
<evidence type="ECO:0000313" key="3">
    <source>
        <dbReference type="Proteomes" id="UP001589858"/>
    </source>
</evidence>
<proteinExistence type="predicted"/>